<feature type="binding site" evidence="4">
    <location>
        <begin position="18"/>
        <end position="22"/>
    </location>
    <ligand>
        <name>ATP</name>
        <dbReference type="ChEBI" id="CHEBI:30616"/>
    </ligand>
</feature>
<dbReference type="GO" id="GO:0046872">
    <property type="term" value="F:metal ion binding"/>
    <property type="evidence" value="ECO:0007669"/>
    <property type="project" value="UniProtKB-KW"/>
</dbReference>
<keyword evidence="2 4" id="KW-0547">Nucleotide-binding</keyword>
<evidence type="ECO:0000256" key="5">
    <source>
        <dbReference type="RuleBase" id="RU361279"/>
    </source>
</evidence>
<keyword evidence="5" id="KW-0479">Metal-binding</keyword>
<comment type="similarity">
    <text evidence="1 5">Belongs to the 5-formyltetrahydrofolate cyclo-ligase family.</text>
</comment>
<accession>A0A7G6E3B7</accession>
<dbReference type="GO" id="GO:0030272">
    <property type="term" value="F:5-formyltetrahydrofolate cyclo-ligase activity"/>
    <property type="evidence" value="ECO:0007669"/>
    <property type="project" value="UniProtKB-EC"/>
</dbReference>
<organism evidence="6 7">
    <name type="scientific">Thermanaerosceptrum fracticalcis</name>
    <dbReference type="NCBI Taxonomy" id="1712410"/>
    <lineage>
        <taxon>Bacteria</taxon>
        <taxon>Bacillati</taxon>
        <taxon>Bacillota</taxon>
        <taxon>Clostridia</taxon>
        <taxon>Eubacteriales</taxon>
        <taxon>Peptococcaceae</taxon>
        <taxon>Thermanaerosceptrum</taxon>
    </lineage>
</organism>
<protein>
    <recommendedName>
        <fullName evidence="5">5-formyltetrahydrofolate cyclo-ligase</fullName>
        <ecNumber evidence="5">6.3.3.2</ecNumber>
    </recommendedName>
</protein>
<keyword evidence="3 4" id="KW-0067">ATP-binding</keyword>
<reference evidence="6 7" key="1">
    <citation type="journal article" date="2019" name="Front. Microbiol.">
        <title>Thermoanaerosceptrum fracticalcis gen. nov. sp. nov., a Novel Fumarate-Fermenting Microorganism From a Deep Fractured Carbonate Aquifer of the US Great Basin.</title>
        <authorList>
            <person name="Hamilton-Brehm S.D."/>
            <person name="Stewart L.E."/>
            <person name="Zavarin M."/>
            <person name="Caldwell M."/>
            <person name="Lawson P.A."/>
            <person name="Onstott T.C."/>
            <person name="Grzymski J."/>
            <person name="Neveux I."/>
            <person name="Lollar B.S."/>
            <person name="Russell C.E."/>
            <person name="Moser D.P."/>
        </authorList>
    </citation>
    <scope>NUCLEOTIDE SEQUENCE [LARGE SCALE GENOMIC DNA]</scope>
    <source>
        <strain evidence="6 7">DRI-13</strain>
    </source>
</reference>
<comment type="cofactor">
    <cofactor evidence="5">
        <name>Mg(2+)</name>
        <dbReference type="ChEBI" id="CHEBI:18420"/>
    </cofactor>
</comment>
<dbReference type="Proteomes" id="UP000515847">
    <property type="component" value="Chromosome"/>
</dbReference>
<feature type="binding site" evidence="4">
    <location>
        <position position="64"/>
    </location>
    <ligand>
        <name>substrate</name>
    </ligand>
</feature>
<comment type="catalytic activity">
    <reaction evidence="5">
        <text>(6S)-5-formyl-5,6,7,8-tetrahydrofolate + ATP = (6R)-5,10-methenyltetrahydrofolate + ADP + phosphate</text>
        <dbReference type="Rhea" id="RHEA:10488"/>
        <dbReference type="ChEBI" id="CHEBI:30616"/>
        <dbReference type="ChEBI" id="CHEBI:43474"/>
        <dbReference type="ChEBI" id="CHEBI:57455"/>
        <dbReference type="ChEBI" id="CHEBI:57457"/>
        <dbReference type="ChEBI" id="CHEBI:456216"/>
        <dbReference type="EC" id="6.3.3.2"/>
    </reaction>
</comment>
<dbReference type="PIRSF" id="PIRSF006806">
    <property type="entry name" value="FTHF_cligase"/>
    <property type="match status" value="1"/>
</dbReference>
<dbReference type="Gene3D" id="3.40.50.10420">
    <property type="entry name" value="NagB/RpiA/CoA transferase-like"/>
    <property type="match status" value="1"/>
</dbReference>
<keyword evidence="5" id="KW-0460">Magnesium</keyword>
<dbReference type="PANTHER" id="PTHR23407:SF1">
    <property type="entry name" value="5-FORMYLTETRAHYDROFOLATE CYCLO-LIGASE"/>
    <property type="match status" value="1"/>
</dbReference>
<dbReference type="EMBL" id="CP045798">
    <property type="protein sequence ID" value="QNB46571.1"/>
    <property type="molecule type" value="Genomic_DNA"/>
</dbReference>
<dbReference type="NCBIfam" id="TIGR02727">
    <property type="entry name" value="MTHFS_bact"/>
    <property type="match status" value="1"/>
</dbReference>
<gene>
    <name evidence="6" type="ORF">BR63_09780</name>
</gene>
<dbReference type="PANTHER" id="PTHR23407">
    <property type="entry name" value="ATPASE INHIBITOR/5-FORMYLTETRAHYDROFOLATE CYCLO-LIGASE"/>
    <property type="match status" value="1"/>
</dbReference>
<name>A0A7G6E3B7_THEFR</name>
<dbReference type="KEGG" id="tfr:BR63_09780"/>
<dbReference type="InterPro" id="IPR024185">
    <property type="entry name" value="FTHF_cligase-like_sf"/>
</dbReference>
<dbReference type="InterPro" id="IPR037171">
    <property type="entry name" value="NagB/RpiA_transferase-like"/>
</dbReference>
<keyword evidence="7" id="KW-1185">Reference proteome</keyword>
<evidence type="ECO:0000256" key="3">
    <source>
        <dbReference type="ARBA" id="ARBA00022840"/>
    </source>
</evidence>
<dbReference type="InterPro" id="IPR002698">
    <property type="entry name" value="FTHF_cligase"/>
</dbReference>
<feature type="binding site" evidence="4">
    <location>
        <position position="69"/>
    </location>
    <ligand>
        <name>substrate</name>
    </ligand>
</feature>
<evidence type="ECO:0000256" key="2">
    <source>
        <dbReference type="ARBA" id="ARBA00022741"/>
    </source>
</evidence>
<dbReference type="AlphaFoldDB" id="A0A7G6E3B7"/>
<evidence type="ECO:0000313" key="7">
    <source>
        <dbReference type="Proteomes" id="UP000515847"/>
    </source>
</evidence>
<keyword evidence="6" id="KW-0436">Ligase</keyword>
<dbReference type="GO" id="GO:0009396">
    <property type="term" value="P:folic acid-containing compound biosynthetic process"/>
    <property type="evidence" value="ECO:0007669"/>
    <property type="project" value="TreeGrafter"/>
</dbReference>
<proteinExistence type="inferred from homology"/>
<dbReference type="EC" id="6.3.3.2" evidence="5"/>
<evidence type="ECO:0000256" key="1">
    <source>
        <dbReference type="ARBA" id="ARBA00010638"/>
    </source>
</evidence>
<sequence length="208" mass="24182">MNRFSENKNSKERNDLDKKTLRKTLLKRRESLSWLEVQGKSHEITQRVLFLPEYKKAETILIYLAYNKELDTSAIMQTAWQQKKKIVVPVCQPRDRSLLLSELLDFNELAPGTWGILEPKAEFLRPVPVQNIDLLIIPCVAFDREGYRLGYGGGYFDRFLPAIRSDCTKVGLAYDFQLLDELPREPHDTAVDIIITESRTYYVKKESP</sequence>
<dbReference type="GO" id="GO:0035999">
    <property type="term" value="P:tetrahydrofolate interconversion"/>
    <property type="evidence" value="ECO:0007669"/>
    <property type="project" value="TreeGrafter"/>
</dbReference>
<dbReference type="SUPFAM" id="SSF100950">
    <property type="entry name" value="NagB/RpiA/CoA transferase-like"/>
    <property type="match status" value="1"/>
</dbReference>
<evidence type="ECO:0000313" key="6">
    <source>
        <dbReference type="EMBL" id="QNB46571.1"/>
    </source>
</evidence>
<dbReference type="Pfam" id="PF01812">
    <property type="entry name" value="5-FTHF_cyc-lig"/>
    <property type="match status" value="1"/>
</dbReference>
<dbReference type="GO" id="GO:0005524">
    <property type="term" value="F:ATP binding"/>
    <property type="evidence" value="ECO:0007669"/>
    <property type="project" value="UniProtKB-KW"/>
</dbReference>
<evidence type="ECO:0000256" key="4">
    <source>
        <dbReference type="PIRSR" id="PIRSR006806-1"/>
    </source>
</evidence>